<evidence type="ECO:0000256" key="2">
    <source>
        <dbReference type="SAM" id="Phobius"/>
    </source>
</evidence>
<feature type="compositionally biased region" description="Polar residues" evidence="1">
    <location>
        <begin position="149"/>
        <end position="172"/>
    </location>
</feature>
<organism evidence="3 4">
    <name type="scientific">Stichopus japonicus</name>
    <name type="common">Sea cucumber</name>
    <dbReference type="NCBI Taxonomy" id="307972"/>
    <lineage>
        <taxon>Eukaryota</taxon>
        <taxon>Metazoa</taxon>
        <taxon>Echinodermata</taxon>
        <taxon>Eleutherozoa</taxon>
        <taxon>Echinozoa</taxon>
        <taxon>Holothuroidea</taxon>
        <taxon>Aspidochirotacea</taxon>
        <taxon>Aspidochirotida</taxon>
        <taxon>Stichopodidae</taxon>
        <taxon>Apostichopus</taxon>
    </lineage>
</organism>
<gene>
    <name evidence="3" type="ORF">BSL78_28841</name>
</gene>
<name>A0A2G8JF25_STIJA</name>
<sequence length="229" mass="25706">MDIRYDQTVNIEDRVSLRCANGLNKKTNCPGLEQLVVVKNVHNGCWMRCFFGQRCKLNFYMRVAPGELNQAKTVVEDHGSYDYATQVSRGTSSYVIISELLDIKLPTTLVVDTTQYDTTDYFKMDGTTHPRSTSYMTQTSNEFVEDTETGSQLASTKQPTSDNPTTRISAKSGQQTTLVETTTHSLEFLSTSSFFNEFQWMRHIKQILPVVGTAAILIVCLVLVLVVCS</sequence>
<keyword evidence="2" id="KW-0812">Transmembrane</keyword>
<evidence type="ECO:0000313" key="3">
    <source>
        <dbReference type="EMBL" id="PIK34333.1"/>
    </source>
</evidence>
<dbReference type="EMBL" id="MRZV01002210">
    <property type="protein sequence ID" value="PIK34333.1"/>
    <property type="molecule type" value="Genomic_DNA"/>
</dbReference>
<dbReference type="Proteomes" id="UP000230750">
    <property type="component" value="Unassembled WGS sequence"/>
</dbReference>
<keyword evidence="2" id="KW-1133">Transmembrane helix</keyword>
<evidence type="ECO:0000313" key="4">
    <source>
        <dbReference type="Proteomes" id="UP000230750"/>
    </source>
</evidence>
<proteinExistence type="predicted"/>
<reference evidence="3 4" key="1">
    <citation type="journal article" date="2017" name="PLoS Biol.">
        <title>The sea cucumber genome provides insights into morphological evolution and visceral regeneration.</title>
        <authorList>
            <person name="Zhang X."/>
            <person name="Sun L."/>
            <person name="Yuan J."/>
            <person name="Sun Y."/>
            <person name="Gao Y."/>
            <person name="Zhang L."/>
            <person name="Li S."/>
            <person name="Dai H."/>
            <person name="Hamel J.F."/>
            <person name="Liu C."/>
            <person name="Yu Y."/>
            <person name="Liu S."/>
            <person name="Lin W."/>
            <person name="Guo K."/>
            <person name="Jin S."/>
            <person name="Xu P."/>
            <person name="Storey K.B."/>
            <person name="Huan P."/>
            <person name="Zhang T."/>
            <person name="Zhou Y."/>
            <person name="Zhang J."/>
            <person name="Lin C."/>
            <person name="Li X."/>
            <person name="Xing L."/>
            <person name="Huo D."/>
            <person name="Sun M."/>
            <person name="Wang L."/>
            <person name="Mercier A."/>
            <person name="Li F."/>
            <person name="Yang H."/>
            <person name="Xiang J."/>
        </authorList>
    </citation>
    <scope>NUCLEOTIDE SEQUENCE [LARGE SCALE GENOMIC DNA]</scope>
    <source>
        <strain evidence="3">Shaxun</strain>
        <tissue evidence="3">Muscle</tissue>
    </source>
</reference>
<keyword evidence="4" id="KW-1185">Reference proteome</keyword>
<comment type="caution">
    <text evidence="3">The sequence shown here is derived from an EMBL/GenBank/DDBJ whole genome shotgun (WGS) entry which is preliminary data.</text>
</comment>
<feature type="region of interest" description="Disordered" evidence="1">
    <location>
        <begin position="146"/>
        <end position="172"/>
    </location>
</feature>
<dbReference type="AlphaFoldDB" id="A0A2G8JF25"/>
<accession>A0A2G8JF25</accession>
<keyword evidence="2" id="KW-0472">Membrane</keyword>
<evidence type="ECO:0000256" key="1">
    <source>
        <dbReference type="SAM" id="MobiDB-lite"/>
    </source>
</evidence>
<protein>
    <submittedName>
        <fullName evidence="3">Uncharacterized protein</fullName>
    </submittedName>
</protein>
<feature type="transmembrane region" description="Helical" evidence="2">
    <location>
        <begin position="207"/>
        <end position="227"/>
    </location>
</feature>